<dbReference type="AlphaFoldDB" id="A0A8J2P8D8"/>
<gene>
    <name evidence="1" type="ORF">AFUS01_LOCUS16561</name>
</gene>
<accession>A0A8J2P8D8</accession>
<reference evidence="1" key="1">
    <citation type="submission" date="2021-06" db="EMBL/GenBank/DDBJ databases">
        <authorList>
            <person name="Hodson N. C."/>
            <person name="Mongue J. A."/>
            <person name="Jaron S. K."/>
        </authorList>
    </citation>
    <scope>NUCLEOTIDE SEQUENCE</scope>
</reference>
<comment type="caution">
    <text evidence="1">The sequence shown here is derived from an EMBL/GenBank/DDBJ whole genome shotgun (WGS) entry which is preliminary data.</text>
</comment>
<organism evidence="1 2">
    <name type="scientific">Allacma fusca</name>
    <dbReference type="NCBI Taxonomy" id="39272"/>
    <lineage>
        <taxon>Eukaryota</taxon>
        <taxon>Metazoa</taxon>
        <taxon>Ecdysozoa</taxon>
        <taxon>Arthropoda</taxon>
        <taxon>Hexapoda</taxon>
        <taxon>Collembola</taxon>
        <taxon>Symphypleona</taxon>
        <taxon>Sminthuridae</taxon>
        <taxon>Allacma</taxon>
    </lineage>
</organism>
<evidence type="ECO:0000313" key="1">
    <source>
        <dbReference type="EMBL" id="CAG7727731.1"/>
    </source>
</evidence>
<evidence type="ECO:0000313" key="2">
    <source>
        <dbReference type="Proteomes" id="UP000708208"/>
    </source>
</evidence>
<dbReference type="Proteomes" id="UP000708208">
    <property type="component" value="Unassembled WGS sequence"/>
</dbReference>
<protein>
    <submittedName>
        <fullName evidence="1">Uncharacterized protein</fullName>
    </submittedName>
</protein>
<sequence>MLQLPEHTPEKIKAEDIECNPSPAGIFSVSSLVATKYHGTMEKVVQFEENFQGKKKTQFLAAFAGKFPKEF</sequence>
<keyword evidence="2" id="KW-1185">Reference proteome</keyword>
<dbReference type="EMBL" id="CAJVCH010153172">
    <property type="protein sequence ID" value="CAG7727731.1"/>
    <property type="molecule type" value="Genomic_DNA"/>
</dbReference>
<proteinExistence type="predicted"/>
<name>A0A8J2P8D8_9HEXA</name>